<dbReference type="PANTHER" id="PTHR12215">
    <property type="entry name" value="PHOSPHOPANTETHEINE TRANSFERASE"/>
    <property type="match status" value="1"/>
</dbReference>
<keyword evidence="2 5" id="KW-0808">Transferase</keyword>
<dbReference type="SUPFAM" id="SSF56214">
    <property type="entry name" value="4'-phosphopantetheinyl transferase"/>
    <property type="match status" value="2"/>
</dbReference>
<feature type="region of interest" description="Disordered" evidence="3">
    <location>
        <begin position="219"/>
        <end position="257"/>
    </location>
</feature>
<dbReference type="RefSeq" id="WP_345519343.1">
    <property type="nucleotide sequence ID" value="NZ_BAAAXD010000053.1"/>
</dbReference>
<dbReference type="EMBL" id="JBHMCG010000040">
    <property type="protein sequence ID" value="MFB9572446.1"/>
    <property type="molecule type" value="Genomic_DNA"/>
</dbReference>
<dbReference type="InterPro" id="IPR050559">
    <property type="entry name" value="P-Pant_transferase_sf"/>
</dbReference>
<organism evidence="5 6">
    <name type="scientific">Streptomyces yanii</name>
    <dbReference type="NCBI Taxonomy" id="78510"/>
    <lineage>
        <taxon>Bacteria</taxon>
        <taxon>Bacillati</taxon>
        <taxon>Actinomycetota</taxon>
        <taxon>Actinomycetes</taxon>
        <taxon>Kitasatosporales</taxon>
        <taxon>Streptomycetaceae</taxon>
        <taxon>Streptomyces</taxon>
    </lineage>
</organism>
<dbReference type="InterPro" id="IPR037143">
    <property type="entry name" value="4-PPantetheinyl_Trfase_dom_sf"/>
</dbReference>
<dbReference type="GO" id="GO:0016740">
    <property type="term" value="F:transferase activity"/>
    <property type="evidence" value="ECO:0007669"/>
    <property type="project" value="UniProtKB-KW"/>
</dbReference>
<protein>
    <submittedName>
        <fullName evidence="5">4'-phosphopantetheinyl transferase family protein</fullName>
    </submittedName>
</protein>
<dbReference type="Gene3D" id="3.90.470.20">
    <property type="entry name" value="4'-phosphopantetheinyl transferase domain"/>
    <property type="match status" value="2"/>
</dbReference>
<comment type="similarity">
    <text evidence="1">Belongs to the P-Pant transferase superfamily. Gsp/Sfp/HetI/AcpT family.</text>
</comment>
<accession>A0ABV5R5P1</accession>
<evidence type="ECO:0000256" key="3">
    <source>
        <dbReference type="SAM" id="MobiDB-lite"/>
    </source>
</evidence>
<proteinExistence type="inferred from homology"/>
<name>A0ABV5R5P1_9ACTN</name>
<evidence type="ECO:0000313" key="5">
    <source>
        <dbReference type="EMBL" id="MFB9572446.1"/>
    </source>
</evidence>
<feature type="domain" description="4'-phosphopantetheinyl transferase" evidence="4">
    <location>
        <begin position="113"/>
        <end position="212"/>
    </location>
</feature>
<dbReference type="PANTHER" id="PTHR12215:SF10">
    <property type="entry name" value="L-AMINOADIPATE-SEMIALDEHYDE DEHYDROGENASE-PHOSPHOPANTETHEINYL TRANSFERASE"/>
    <property type="match status" value="1"/>
</dbReference>
<comment type="caution">
    <text evidence="5">The sequence shown here is derived from an EMBL/GenBank/DDBJ whole genome shotgun (WGS) entry which is preliminary data.</text>
</comment>
<dbReference type="Proteomes" id="UP001589710">
    <property type="component" value="Unassembled WGS sequence"/>
</dbReference>
<dbReference type="InterPro" id="IPR008278">
    <property type="entry name" value="4-PPantetheinyl_Trfase_dom"/>
</dbReference>
<gene>
    <name evidence="5" type="ORF">ACFFTL_08950</name>
</gene>
<evidence type="ECO:0000313" key="6">
    <source>
        <dbReference type="Proteomes" id="UP001589710"/>
    </source>
</evidence>
<evidence type="ECO:0000256" key="2">
    <source>
        <dbReference type="ARBA" id="ARBA00022679"/>
    </source>
</evidence>
<sequence length="257" mass="28058">MTSPSGWPEHPVHVWTCAVTGPPDGYLRVLSADELDVAERRVGDRAEYVAAHVLLRTALSWWVPRVPPHAWAFVRSPLGRPEIAEPRAYRWLRFNISHTGGLVACVLAAGTDCGIDVETVRRRTDTDALARRVLSSGEYAGFAGLPDGVRAHRFLQHWVLKEAYAKARGLGLRLPFDACGFLLGPGPLRAELPDAPHPWRFQQWRPTPWHVAALALRGGQGRQPQPVHHGAPPTGAGSSSPRSVRIAETTGGGADLR</sequence>
<keyword evidence="6" id="KW-1185">Reference proteome</keyword>
<evidence type="ECO:0000259" key="4">
    <source>
        <dbReference type="Pfam" id="PF01648"/>
    </source>
</evidence>
<reference evidence="5 6" key="1">
    <citation type="submission" date="2024-09" db="EMBL/GenBank/DDBJ databases">
        <authorList>
            <person name="Sun Q."/>
            <person name="Mori K."/>
        </authorList>
    </citation>
    <scope>NUCLEOTIDE SEQUENCE [LARGE SCALE GENOMIC DNA]</scope>
    <source>
        <strain evidence="5 6">JCM 3331</strain>
    </source>
</reference>
<evidence type="ECO:0000256" key="1">
    <source>
        <dbReference type="ARBA" id="ARBA00010990"/>
    </source>
</evidence>
<dbReference type="Pfam" id="PF01648">
    <property type="entry name" value="ACPS"/>
    <property type="match status" value="1"/>
</dbReference>